<dbReference type="PANTHER" id="PTHR22993:SF9">
    <property type="entry name" value="FORMAMIDOPYRIMIDINE-DNA GLYCOSYLASE"/>
    <property type="match status" value="1"/>
</dbReference>
<comment type="similarity">
    <text evidence="2 15">Belongs to the FPG family.</text>
</comment>
<comment type="catalytic activity">
    <reaction evidence="1 15">
        <text>Hydrolysis of DNA containing ring-opened 7-methylguanine residues, releasing 2,6-diamino-4-hydroxy-5-(N-methyl)formamidopyrimidine.</text>
        <dbReference type="EC" id="3.2.2.23"/>
    </reaction>
</comment>
<evidence type="ECO:0000259" key="17">
    <source>
        <dbReference type="PROSITE" id="PS51068"/>
    </source>
</evidence>
<dbReference type="EC" id="3.2.2.23" evidence="15"/>
<dbReference type="SMART" id="SM00898">
    <property type="entry name" value="Fapy_DNA_glyco"/>
    <property type="match status" value="1"/>
</dbReference>
<comment type="catalytic activity">
    <reaction evidence="14 15">
        <text>2'-deoxyribonucleotide-(2'-deoxyribose 5'-phosphate)-2'-deoxyribonucleotide-DNA = a 3'-end 2'-deoxyribonucleotide-(2,3-dehydro-2,3-deoxyribose 5'-phosphate)-DNA + a 5'-end 5'-phospho-2'-deoxyribonucleoside-DNA + H(+)</text>
        <dbReference type="Rhea" id="RHEA:66592"/>
        <dbReference type="Rhea" id="RHEA-COMP:13180"/>
        <dbReference type="Rhea" id="RHEA-COMP:16897"/>
        <dbReference type="Rhea" id="RHEA-COMP:17067"/>
        <dbReference type="ChEBI" id="CHEBI:15378"/>
        <dbReference type="ChEBI" id="CHEBI:136412"/>
        <dbReference type="ChEBI" id="CHEBI:157695"/>
        <dbReference type="ChEBI" id="CHEBI:167181"/>
        <dbReference type="EC" id="4.2.99.18"/>
    </reaction>
</comment>
<evidence type="ECO:0000256" key="10">
    <source>
        <dbReference type="ARBA" id="ARBA00023204"/>
    </source>
</evidence>
<comment type="function">
    <text evidence="15">Involved in base excision repair of DNA damaged by oxidation or by mutagenic agents. Acts as DNA glycosylase that recognizes and removes damaged bases. Has a preference for oxidized purines, such as 7,8-dihydro-8-oxoguanine (8-oxoG). Has AP (apurinic/apyrimidinic) lyase activity and introduces nicks in the DNA strand. Cleaves the DNA backbone by beta-delta elimination to generate a single-strand break at the site of the removed base with both 3'- and 5'-phosphates.</text>
</comment>
<evidence type="ECO:0000259" key="16">
    <source>
        <dbReference type="PROSITE" id="PS51066"/>
    </source>
</evidence>
<dbReference type="InterPro" id="IPR000214">
    <property type="entry name" value="Znf_DNA_glyclase/AP_lyase"/>
</dbReference>
<keyword evidence="8 15" id="KW-0862">Zinc</keyword>
<evidence type="ECO:0000256" key="6">
    <source>
        <dbReference type="ARBA" id="ARBA00022771"/>
    </source>
</evidence>
<keyword evidence="19" id="KW-1185">Reference proteome</keyword>
<feature type="active site" description="Proton donor; for delta-elimination activity" evidence="15">
    <location>
        <position position="260"/>
    </location>
</feature>
<proteinExistence type="inferred from homology"/>
<dbReference type="NCBIfam" id="NF002211">
    <property type="entry name" value="PRK01103.1"/>
    <property type="match status" value="1"/>
</dbReference>
<protein>
    <recommendedName>
        <fullName evidence="15">Formamidopyrimidine-DNA glycosylase</fullName>
        <shortName evidence="15">Fapy-DNA glycosylase</shortName>
        <ecNumber evidence="15">3.2.2.23</ecNumber>
    </recommendedName>
    <alternativeName>
        <fullName evidence="15">DNA-(apurinic or apyrimidinic site) lyase MutM</fullName>
        <shortName evidence="15">AP lyase MutM</shortName>
        <ecNumber evidence="15">4.2.99.18</ecNumber>
    </alternativeName>
</protein>
<keyword evidence="7 15" id="KW-0378">Hydrolase</keyword>
<dbReference type="InterPro" id="IPR010979">
    <property type="entry name" value="Ribosomal_uS13-like_H2TH"/>
</dbReference>
<dbReference type="GO" id="GO:0003684">
    <property type="term" value="F:damaged DNA binding"/>
    <property type="evidence" value="ECO:0007669"/>
    <property type="project" value="InterPro"/>
</dbReference>
<dbReference type="InterPro" id="IPR020629">
    <property type="entry name" value="FPG_Glyclase"/>
</dbReference>
<evidence type="ECO:0000256" key="3">
    <source>
        <dbReference type="ARBA" id="ARBA00011245"/>
    </source>
</evidence>
<dbReference type="HAMAP" id="MF_00103">
    <property type="entry name" value="Fapy_DNA_glycosyl"/>
    <property type="match status" value="1"/>
</dbReference>
<evidence type="ECO:0000256" key="5">
    <source>
        <dbReference type="ARBA" id="ARBA00022763"/>
    </source>
</evidence>
<evidence type="ECO:0000256" key="9">
    <source>
        <dbReference type="ARBA" id="ARBA00023125"/>
    </source>
</evidence>
<dbReference type="NCBIfam" id="TIGR00577">
    <property type="entry name" value="fpg"/>
    <property type="match status" value="1"/>
</dbReference>
<dbReference type="Gene3D" id="1.10.8.50">
    <property type="match status" value="1"/>
</dbReference>
<keyword evidence="9 15" id="KW-0238">DNA-binding</keyword>
<feature type="domain" description="FPG-type" evidence="16">
    <location>
        <begin position="236"/>
        <end position="270"/>
    </location>
</feature>
<dbReference type="PROSITE" id="PS01242">
    <property type="entry name" value="ZF_FPG_1"/>
    <property type="match status" value="1"/>
</dbReference>
<keyword evidence="4 15" id="KW-0479">Metal-binding</keyword>
<feature type="active site" description="Schiff-base intermediate with DNA" evidence="15">
    <location>
        <position position="2"/>
    </location>
</feature>
<feature type="binding site" evidence="15">
    <location>
        <position position="91"/>
    </location>
    <ligand>
        <name>DNA</name>
        <dbReference type="ChEBI" id="CHEBI:16991"/>
    </ligand>
</feature>
<dbReference type="InterPro" id="IPR015887">
    <property type="entry name" value="DNA_glyclase_Znf_dom_DNA_BS"/>
</dbReference>
<dbReference type="Gene3D" id="3.20.190.10">
    <property type="entry name" value="MutM-like, N-terminal"/>
    <property type="match status" value="1"/>
</dbReference>
<dbReference type="GO" id="GO:0140078">
    <property type="term" value="F:class I DNA-(apurinic or apyrimidinic site) endonuclease activity"/>
    <property type="evidence" value="ECO:0007669"/>
    <property type="project" value="UniProtKB-EC"/>
</dbReference>
<dbReference type="EC" id="4.2.99.18" evidence="15"/>
<evidence type="ECO:0000256" key="13">
    <source>
        <dbReference type="ARBA" id="ARBA00023295"/>
    </source>
</evidence>
<sequence length="283" mass="31089">MPELPEVETTCRGIRPHVEERCLSAVVVRNGRLRQPVPTDLAARAAGHRLLAVRRRAKYLLLDFGHGCIIVHLGMSGSLRVVPAAQAAQPHDHVDLCFGELALRLRDPRRFGLVLWHDGDGEDHPLLSGLGPEPLGDAFDGEVLFRTTRGLRQPIKHALMDARRVVGVGNIYAAESLFRARIHPLEPAGRLGLQRCRRLAATVRETLAEAIAAGGSTLRDFVGGDGRAGYFQQQYFVYGREGLPCRVCGSAVRRFVSAQRSCWFCPRCQRVRAGQGAHGEGGR</sequence>
<gene>
    <name evidence="15" type="primary">mutM</name>
    <name evidence="15" type="synonym">fpg</name>
    <name evidence="18" type="ORF">C8261_15915</name>
</gene>
<dbReference type="Pfam" id="PF06827">
    <property type="entry name" value="zf-FPG_IleRS"/>
    <property type="match status" value="1"/>
</dbReference>
<dbReference type="InterPro" id="IPR010663">
    <property type="entry name" value="Znf_FPG/IleRS"/>
</dbReference>
<dbReference type="SMART" id="SM01232">
    <property type="entry name" value="H2TH"/>
    <property type="match status" value="1"/>
</dbReference>
<accession>A0A2T4IBQ0</accession>
<name>A0A2T4IBQ0_9RHOO</name>
<evidence type="ECO:0000256" key="14">
    <source>
        <dbReference type="ARBA" id="ARBA00044632"/>
    </source>
</evidence>
<evidence type="ECO:0000256" key="2">
    <source>
        <dbReference type="ARBA" id="ARBA00009409"/>
    </source>
</evidence>
<dbReference type="PROSITE" id="PS51068">
    <property type="entry name" value="FPG_CAT"/>
    <property type="match status" value="1"/>
</dbReference>
<evidence type="ECO:0000256" key="15">
    <source>
        <dbReference type="HAMAP-Rule" id="MF_00103"/>
    </source>
</evidence>
<evidence type="ECO:0000256" key="1">
    <source>
        <dbReference type="ARBA" id="ARBA00001668"/>
    </source>
</evidence>
<dbReference type="CDD" id="cd08966">
    <property type="entry name" value="EcFpg-like_N"/>
    <property type="match status" value="1"/>
</dbReference>
<comment type="subunit">
    <text evidence="3 15">Monomer.</text>
</comment>
<dbReference type="Proteomes" id="UP000241193">
    <property type="component" value="Unassembled WGS sequence"/>
</dbReference>
<feature type="active site" description="Proton donor; for beta-elimination activity" evidence="15">
    <location>
        <position position="58"/>
    </location>
</feature>
<keyword evidence="12 15" id="KW-0511">Multifunctional enzyme</keyword>
<dbReference type="GO" id="GO:0006284">
    <property type="term" value="P:base-excision repair"/>
    <property type="evidence" value="ECO:0007669"/>
    <property type="project" value="InterPro"/>
</dbReference>
<dbReference type="SUPFAM" id="SSF81624">
    <property type="entry name" value="N-terminal domain of MutM-like DNA repair proteins"/>
    <property type="match status" value="1"/>
</dbReference>
<evidence type="ECO:0000256" key="12">
    <source>
        <dbReference type="ARBA" id="ARBA00023268"/>
    </source>
</evidence>
<dbReference type="AlphaFoldDB" id="A0A2T4IBQ0"/>
<dbReference type="FunFam" id="1.10.8.50:FF:000003">
    <property type="entry name" value="Formamidopyrimidine-DNA glycosylase"/>
    <property type="match status" value="1"/>
</dbReference>
<organism evidence="18 19">
    <name type="scientific">Pseudothauera lacus</name>
    <dbReference type="NCBI Taxonomy" id="2136175"/>
    <lineage>
        <taxon>Bacteria</taxon>
        <taxon>Pseudomonadati</taxon>
        <taxon>Pseudomonadota</taxon>
        <taxon>Betaproteobacteria</taxon>
        <taxon>Rhodocyclales</taxon>
        <taxon>Zoogloeaceae</taxon>
        <taxon>Pseudothauera</taxon>
    </lineage>
</organism>
<dbReference type="PROSITE" id="PS51066">
    <property type="entry name" value="ZF_FPG_2"/>
    <property type="match status" value="1"/>
</dbReference>
<dbReference type="InterPro" id="IPR015886">
    <property type="entry name" value="H2TH_FPG"/>
</dbReference>
<comment type="caution">
    <text evidence="15">Lacks conserved residue(s) required for the propagation of feature annotation.</text>
</comment>
<comment type="caution">
    <text evidence="18">The sequence shown here is derived from an EMBL/GenBank/DDBJ whole genome shotgun (WGS) entry which is preliminary data.</text>
</comment>
<dbReference type="Pfam" id="PF06831">
    <property type="entry name" value="H2TH"/>
    <property type="match status" value="1"/>
</dbReference>
<keyword evidence="10 15" id="KW-0234">DNA repair</keyword>
<evidence type="ECO:0000256" key="7">
    <source>
        <dbReference type="ARBA" id="ARBA00022801"/>
    </source>
</evidence>
<evidence type="ECO:0000313" key="18">
    <source>
        <dbReference type="EMBL" id="PTD95146.1"/>
    </source>
</evidence>
<feature type="active site" description="Proton donor" evidence="15">
    <location>
        <position position="3"/>
    </location>
</feature>
<dbReference type="EMBL" id="PZKC01000018">
    <property type="protein sequence ID" value="PTD95146.1"/>
    <property type="molecule type" value="Genomic_DNA"/>
</dbReference>
<reference evidence="18 19" key="2">
    <citation type="submission" date="2018-04" db="EMBL/GenBank/DDBJ databases">
        <title>Thauera lacus sp. nov., isolated from an saline lake in Inner Mongolia, China.</title>
        <authorList>
            <person name="Liang Q.-Y."/>
        </authorList>
    </citation>
    <scope>NUCLEOTIDE SEQUENCE [LARGE SCALE GENOMIC DNA]</scope>
    <source>
        <strain evidence="18 19">D20</strain>
    </source>
</reference>
<keyword evidence="5 15" id="KW-0227">DNA damage</keyword>
<dbReference type="GO" id="GO:0034039">
    <property type="term" value="F:8-oxo-7,8-dihydroguanine DNA N-glycosylase activity"/>
    <property type="evidence" value="ECO:0007669"/>
    <property type="project" value="TreeGrafter"/>
</dbReference>
<dbReference type="SUPFAM" id="SSF46946">
    <property type="entry name" value="S13-like H2TH domain"/>
    <property type="match status" value="1"/>
</dbReference>
<dbReference type="PANTHER" id="PTHR22993">
    <property type="entry name" value="FORMAMIDOPYRIMIDINE-DNA GLYCOSYLASE"/>
    <property type="match status" value="1"/>
</dbReference>
<keyword evidence="6 15" id="KW-0863">Zinc-finger</keyword>
<keyword evidence="11 15" id="KW-0456">Lyase</keyword>
<comment type="cofactor">
    <cofactor evidence="15">
        <name>Zn(2+)</name>
        <dbReference type="ChEBI" id="CHEBI:29105"/>
    </cofactor>
    <text evidence="15">Binds 1 zinc ion per subunit.</text>
</comment>
<evidence type="ECO:0000256" key="11">
    <source>
        <dbReference type="ARBA" id="ARBA00023239"/>
    </source>
</evidence>
<dbReference type="OrthoDB" id="9800855at2"/>
<dbReference type="Pfam" id="PF01149">
    <property type="entry name" value="Fapy_DNA_glyco"/>
    <property type="match status" value="1"/>
</dbReference>
<feature type="binding site" evidence="15">
    <location>
        <position position="109"/>
    </location>
    <ligand>
        <name>DNA</name>
        <dbReference type="ChEBI" id="CHEBI:16991"/>
    </ligand>
</feature>
<dbReference type="InterPro" id="IPR012319">
    <property type="entry name" value="FPG_cat"/>
</dbReference>
<evidence type="ECO:0000256" key="4">
    <source>
        <dbReference type="ARBA" id="ARBA00022723"/>
    </source>
</evidence>
<dbReference type="InterPro" id="IPR035937">
    <property type="entry name" value="FPG_N"/>
</dbReference>
<dbReference type="SUPFAM" id="SSF57716">
    <property type="entry name" value="Glucocorticoid receptor-like (DNA-binding domain)"/>
    <property type="match status" value="1"/>
</dbReference>
<keyword evidence="13 15" id="KW-0326">Glycosidase</keyword>
<evidence type="ECO:0000256" key="8">
    <source>
        <dbReference type="ARBA" id="ARBA00022833"/>
    </source>
</evidence>
<reference evidence="18 19" key="1">
    <citation type="submission" date="2018-03" db="EMBL/GenBank/DDBJ databases">
        <authorList>
            <person name="Keele B.F."/>
        </authorList>
    </citation>
    <scope>NUCLEOTIDE SEQUENCE [LARGE SCALE GENOMIC DNA]</scope>
    <source>
        <strain evidence="18 19">D20</strain>
    </source>
</reference>
<dbReference type="RefSeq" id="WP_107494750.1">
    <property type="nucleotide sequence ID" value="NZ_PZKC01000018.1"/>
</dbReference>
<evidence type="ECO:0000313" key="19">
    <source>
        <dbReference type="Proteomes" id="UP000241193"/>
    </source>
</evidence>
<feature type="domain" description="Formamidopyrimidine-DNA glycosylase catalytic" evidence="17">
    <location>
        <begin position="2"/>
        <end position="112"/>
    </location>
</feature>
<dbReference type="GO" id="GO:0008270">
    <property type="term" value="F:zinc ion binding"/>
    <property type="evidence" value="ECO:0007669"/>
    <property type="project" value="UniProtKB-UniRule"/>
</dbReference>